<dbReference type="Pfam" id="PF02325">
    <property type="entry name" value="CCB3_YggT"/>
    <property type="match status" value="2"/>
</dbReference>
<dbReference type="PANTHER" id="PTHR33219">
    <property type="entry name" value="YLMG HOMOLOG PROTEIN 2, CHLOROPLASTIC"/>
    <property type="match status" value="1"/>
</dbReference>
<feature type="transmembrane region" description="Helical" evidence="2">
    <location>
        <begin position="166"/>
        <end position="185"/>
    </location>
</feature>
<reference evidence="3 4" key="1">
    <citation type="submission" date="2015-09" db="EMBL/GenBank/DDBJ databases">
        <title>Genome announcement of multiple Pseudomonas syringae strains.</title>
        <authorList>
            <person name="Thakur S."/>
            <person name="Wang P.W."/>
            <person name="Gong Y."/>
            <person name="Weir B.S."/>
            <person name="Guttman D.S."/>
        </authorList>
    </citation>
    <scope>NUCLEOTIDE SEQUENCE [LARGE SCALE GENOMIC DNA]</scope>
    <source>
        <strain evidence="3 4">ICMP3882</strain>
    </source>
</reference>
<keyword evidence="2" id="KW-0472">Membrane</keyword>
<evidence type="ECO:0000313" key="4">
    <source>
        <dbReference type="Proteomes" id="UP000050554"/>
    </source>
</evidence>
<keyword evidence="2" id="KW-0812">Transmembrane</keyword>
<gene>
    <name evidence="3" type="ORF">ALO47_03374</name>
</gene>
<dbReference type="PANTHER" id="PTHR33219:SF14">
    <property type="entry name" value="PROTEIN COFACTOR ASSEMBLY OF COMPLEX C SUBUNIT B CCB3, CHLOROPLASTIC-RELATED"/>
    <property type="match status" value="1"/>
</dbReference>
<dbReference type="AlphaFoldDB" id="A0A0P9ZIF9"/>
<dbReference type="InterPro" id="IPR003425">
    <property type="entry name" value="CCB3/YggT"/>
</dbReference>
<evidence type="ECO:0000256" key="2">
    <source>
        <dbReference type="SAM" id="Phobius"/>
    </source>
</evidence>
<dbReference type="PATRIC" id="fig|55398.3.peg.4237"/>
<dbReference type="GO" id="GO:0016020">
    <property type="term" value="C:membrane"/>
    <property type="evidence" value="ECO:0007669"/>
    <property type="project" value="InterPro"/>
</dbReference>
<keyword evidence="2" id="KW-1133">Transmembrane helix</keyword>
<evidence type="ECO:0000256" key="1">
    <source>
        <dbReference type="ARBA" id="ARBA00010894"/>
    </source>
</evidence>
<sequence>MMIGLNTAAIYVLQTLGSLYLMLILLRFVLQLVRANFYNPLSQFIVKATQPLLKPLRRIIPSIFGLDMSSLVLAIIVQMILMALTLLLIAGTAGDPLLLLLWSIISVTALFLKIFFFALIISVILSWVAPGSNNPGAELVNQICEPALAPFRRIVPNLGGLDISPILAFLVLKLLDMLVINNLAAMSHMPEVLRLLM</sequence>
<organism evidence="3 4">
    <name type="scientific">Pseudomonas syringae pv. ribicola</name>
    <dbReference type="NCBI Taxonomy" id="55398"/>
    <lineage>
        <taxon>Bacteria</taxon>
        <taxon>Pseudomonadati</taxon>
        <taxon>Pseudomonadota</taxon>
        <taxon>Gammaproteobacteria</taxon>
        <taxon>Pseudomonadales</taxon>
        <taxon>Pseudomonadaceae</taxon>
        <taxon>Pseudomonas</taxon>
    </lineage>
</organism>
<protein>
    <submittedName>
        <fullName evidence="3">YGGT family protein</fullName>
    </submittedName>
</protein>
<feature type="transmembrane region" description="Helical" evidence="2">
    <location>
        <begin position="71"/>
        <end position="90"/>
    </location>
</feature>
<accession>A0A0P9ZIF9</accession>
<evidence type="ECO:0000313" key="3">
    <source>
        <dbReference type="EMBL" id="KPY50261.1"/>
    </source>
</evidence>
<feature type="transmembrane region" description="Helical" evidence="2">
    <location>
        <begin position="97"/>
        <end position="129"/>
    </location>
</feature>
<comment type="caution">
    <text evidence="3">The sequence shown here is derived from an EMBL/GenBank/DDBJ whole genome shotgun (WGS) entry which is preliminary data.</text>
</comment>
<proteinExistence type="inferred from homology"/>
<comment type="similarity">
    <text evidence="1">Belongs to the YggT family.</text>
</comment>
<name>A0A0P9ZIF9_PSESI</name>
<dbReference type="Proteomes" id="UP000050554">
    <property type="component" value="Unassembled WGS sequence"/>
</dbReference>
<dbReference type="EMBL" id="LJRF01000039">
    <property type="protein sequence ID" value="KPY50261.1"/>
    <property type="molecule type" value="Genomic_DNA"/>
</dbReference>
<feature type="transmembrane region" description="Helical" evidence="2">
    <location>
        <begin position="9"/>
        <end position="30"/>
    </location>
</feature>